<gene>
    <name evidence="1" type="ORF">PFRI_38140</name>
</gene>
<dbReference type="OrthoDB" id="7658988at2"/>
<organism evidence="1 2">
    <name type="scientific">Planktotalea frisia</name>
    <dbReference type="NCBI Taxonomy" id="696762"/>
    <lineage>
        <taxon>Bacteria</taxon>
        <taxon>Pseudomonadati</taxon>
        <taxon>Pseudomonadota</taxon>
        <taxon>Alphaproteobacteria</taxon>
        <taxon>Rhodobacterales</taxon>
        <taxon>Paracoccaceae</taxon>
        <taxon>Planktotalea</taxon>
    </lineage>
</organism>
<reference evidence="1 2" key="1">
    <citation type="submission" date="2016-10" db="EMBL/GenBank/DDBJ databases">
        <title>Genome sequence of Planktotalea frisia SH6-1.</title>
        <authorList>
            <person name="Poehlein A."/>
            <person name="Bakenhus I."/>
            <person name="Voget S."/>
            <person name="Brinkhoff T."/>
            <person name="Simon M."/>
        </authorList>
    </citation>
    <scope>NUCLEOTIDE SEQUENCE [LARGE SCALE GENOMIC DNA]</scope>
    <source>
        <strain evidence="1 2">SH6-1</strain>
    </source>
</reference>
<dbReference type="STRING" id="696762.PFRI_38140"/>
<dbReference type="InterPro" id="IPR045386">
    <property type="entry name" value="DUF6525"/>
</dbReference>
<sequence length="85" mass="9676">MTGNLGSTTLKKRRRVADPMMTYDRLPQPLRSWLAGAALPWSPKSCKRIWDKARRNGLSVDDAIVVLTETEQKTLSRDKYCVLVN</sequence>
<dbReference type="EMBL" id="MLCB01000206">
    <property type="protein sequence ID" value="OJI91993.1"/>
    <property type="molecule type" value="Genomic_DNA"/>
</dbReference>
<dbReference type="AlphaFoldDB" id="A0A1L9NS06"/>
<accession>A0A1L9NS06</accession>
<dbReference type="Pfam" id="PF20135">
    <property type="entry name" value="DUF6525"/>
    <property type="match status" value="1"/>
</dbReference>
<name>A0A1L9NS06_9RHOB</name>
<evidence type="ECO:0000313" key="1">
    <source>
        <dbReference type="EMBL" id="OJI91993.1"/>
    </source>
</evidence>
<proteinExistence type="predicted"/>
<evidence type="ECO:0000313" key="2">
    <source>
        <dbReference type="Proteomes" id="UP000184514"/>
    </source>
</evidence>
<keyword evidence="2" id="KW-1185">Reference proteome</keyword>
<protein>
    <submittedName>
        <fullName evidence="1">Uncharacterized protein</fullName>
    </submittedName>
</protein>
<dbReference type="Proteomes" id="UP000184514">
    <property type="component" value="Unassembled WGS sequence"/>
</dbReference>
<comment type="caution">
    <text evidence="1">The sequence shown here is derived from an EMBL/GenBank/DDBJ whole genome shotgun (WGS) entry which is preliminary data.</text>
</comment>
<dbReference type="RefSeq" id="WP_072632289.1">
    <property type="nucleotide sequence ID" value="NZ_MLCB01000206.1"/>
</dbReference>